<dbReference type="SUPFAM" id="SSF52540">
    <property type="entry name" value="P-loop containing nucleoside triphosphate hydrolases"/>
    <property type="match status" value="1"/>
</dbReference>
<dbReference type="InterPro" id="IPR027417">
    <property type="entry name" value="P-loop_NTPase"/>
</dbReference>
<dbReference type="OrthoDB" id="6513042at2759"/>
<dbReference type="GO" id="GO:0036464">
    <property type="term" value="C:cytoplasmic ribonucleoprotein granule"/>
    <property type="evidence" value="ECO:0007669"/>
    <property type="project" value="UniProtKB-SubCell"/>
</dbReference>
<keyword evidence="10" id="KW-0943">RNA-mediated gene silencing</keyword>
<keyword evidence="6" id="KW-0378">Hydrolase</keyword>
<sequence length="992" mass="112039">MSQRLCRYIVYGGPDACKTPNCRFSHVLPVCETCGDSFASQYLLDKHLNSKQHIKRVRGETSAVLFCPLCERYVSGTRLNWEQHVAGIAHRTQAVRQGIAENVEPQVADEVPAHTLCVVCNRQILTRCWPQHIQAVRHKDKERFLSYRTAMDEAERDKNGVVVSGSLAFDVIDSHAAADGRALSLSVENRNQLSFISIVGFKVVNQPSPFSARLQGHTNLAPGKSVQVHVTFRQTYTGRYHDRVDILFEDSQLKKRFAISRPLTAIVGNKEDHDMLRPKAPFVPQKRLARQPEVDVVPPELPASTKAVPYVVPLPLALIPRHFSNIFTSGSYAHVLHTIRKSFLPQSLNSESYGRHFKHLLWTEEFQSERDMEIYDMQGVKMNFYRSNYYLEVPGLAEKRPSVLVGDIILVQACGAPRGHWFSGGVHFVRKLEVGLRFNPAFHWHKDQLYNVRFKYNRYPLRRQHQAMESAFSPERLLFPTNTHLLIDQVPVLSLRIENPLIGQNAPQKQAVMSIVKQPPGSAPFVIFGPPGTGKTVTMVEAILQVLWKNRTGRILACAPSNSAADLIAQRLSPYFKSDELFRFYAPSRQKDTIPDSLLKHTYTMSNGQLSVPPLATMKRFRVVVATCVSASFAHGIGMPRGHFSHVFVDEAGQATEPEVMVPIKTMGDNQTNIILSGDPKQLGPIIRSKFARELGLDTSYIERLMDHPLYDHHTSHGISVVKLVKNFRSHQAILKFPNEKFYHGELRECGPRSVIDSFIGWRLLPSKKFPVIFHAISGKDDREASSPSFFNIDEATEVKNYVNALRSDRQLKLTDKDIGVVTPYHAQVLKIRAVLKAFADEVKVASVEEFQGQERKVMIISTVRSSREFVEYDLRHTLGFVANPRRFNVAVTRAQALLIVVGDPAVLSLDPLWHAFMNYVYLNGGWRGPEPSWDPRDPTHTTTAQAMREKGMNELTDTMEALTLAATGEGAVEEQQEQTDANVDRPWRDVE</sequence>
<evidence type="ECO:0000256" key="11">
    <source>
        <dbReference type="ARBA" id="ARBA00047984"/>
    </source>
</evidence>
<evidence type="ECO:0000256" key="6">
    <source>
        <dbReference type="ARBA" id="ARBA00022801"/>
    </source>
</evidence>
<dbReference type="GO" id="GO:0005524">
    <property type="term" value="F:ATP binding"/>
    <property type="evidence" value="ECO:0007669"/>
    <property type="project" value="UniProtKB-KW"/>
</dbReference>
<comment type="catalytic activity">
    <reaction evidence="11">
        <text>ATP + H2O = ADP + phosphate + H(+)</text>
        <dbReference type="Rhea" id="RHEA:13065"/>
        <dbReference type="ChEBI" id="CHEBI:15377"/>
        <dbReference type="ChEBI" id="CHEBI:15378"/>
        <dbReference type="ChEBI" id="CHEBI:30616"/>
        <dbReference type="ChEBI" id="CHEBI:43474"/>
        <dbReference type="ChEBI" id="CHEBI:456216"/>
        <dbReference type="EC" id="3.6.4.13"/>
    </reaction>
</comment>
<dbReference type="Pfam" id="PF13086">
    <property type="entry name" value="AAA_11"/>
    <property type="match status" value="2"/>
</dbReference>
<dbReference type="InterPro" id="IPR041679">
    <property type="entry name" value="DNA2/NAM7-like_C"/>
</dbReference>
<evidence type="ECO:0000259" key="14">
    <source>
        <dbReference type="PROSITE" id="PS51192"/>
    </source>
</evidence>
<evidence type="ECO:0000256" key="12">
    <source>
        <dbReference type="ARBA" id="ARBA00048432"/>
    </source>
</evidence>
<evidence type="ECO:0000256" key="8">
    <source>
        <dbReference type="ARBA" id="ARBA00022840"/>
    </source>
</evidence>
<comment type="catalytic activity">
    <reaction evidence="12">
        <text>ATP + H2O = ADP + phosphate + H(+)</text>
        <dbReference type="Rhea" id="RHEA:13065"/>
        <dbReference type="ChEBI" id="CHEBI:15377"/>
        <dbReference type="ChEBI" id="CHEBI:15378"/>
        <dbReference type="ChEBI" id="CHEBI:30616"/>
        <dbReference type="ChEBI" id="CHEBI:43474"/>
        <dbReference type="ChEBI" id="CHEBI:456216"/>
        <dbReference type="EC" id="3.6.4.12"/>
    </reaction>
    <physiologicalReaction direction="left-to-right" evidence="12">
        <dbReference type="Rhea" id="RHEA:13066"/>
    </physiologicalReaction>
</comment>
<keyword evidence="9" id="KW-0694">RNA-binding</keyword>
<evidence type="ECO:0000256" key="1">
    <source>
        <dbReference type="ARBA" id="ARBA00004331"/>
    </source>
</evidence>
<dbReference type="InterPro" id="IPR014001">
    <property type="entry name" value="Helicase_ATP-bd"/>
</dbReference>
<feature type="region of interest" description="Disordered" evidence="13">
    <location>
        <begin position="967"/>
        <end position="992"/>
    </location>
</feature>
<dbReference type="Pfam" id="PF21634">
    <property type="entry name" value="MOV-10_beta-barrel"/>
    <property type="match status" value="1"/>
</dbReference>
<comment type="similarity">
    <text evidence="2">Belongs to the DNA2/NAM7 helicase family. SDE3 subfamily.</text>
</comment>
<comment type="subcellular location">
    <subcellularLocation>
        <location evidence="1">Cytoplasm</location>
        <location evidence="1">Cytoplasmic ribonucleoprotein granule</location>
    </subcellularLocation>
</comment>
<dbReference type="CDD" id="cd18038">
    <property type="entry name" value="DEXXQc_Helz-like"/>
    <property type="match status" value="1"/>
</dbReference>
<organism evidence="15 16">
    <name type="scientific">Pleurotus eryngii</name>
    <name type="common">Boletus of the steppes</name>
    <dbReference type="NCBI Taxonomy" id="5323"/>
    <lineage>
        <taxon>Eukaryota</taxon>
        <taxon>Fungi</taxon>
        <taxon>Dikarya</taxon>
        <taxon>Basidiomycota</taxon>
        <taxon>Agaricomycotina</taxon>
        <taxon>Agaricomycetes</taxon>
        <taxon>Agaricomycetidae</taxon>
        <taxon>Agaricales</taxon>
        <taxon>Pleurotineae</taxon>
        <taxon>Pleurotaceae</taxon>
        <taxon>Pleurotus</taxon>
    </lineage>
</organism>
<dbReference type="InterPro" id="IPR013087">
    <property type="entry name" value="Znf_C2H2_type"/>
</dbReference>
<dbReference type="InterPro" id="IPR026122">
    <property type="entry name" value="MOV-10/SDE3_DEXXQ/H-box"/>
</dbReference>
<dbReference type="PROSITE" id="PS00028">
    <property type="entry name" value="ZINC_FINGER_C2H2_1"/>
    <property type="match status" value="1"/>
</dbReference>
<dbReference type="Gene3D" id="3.40.50.300">
    <property type="entry name" value="P-loop containing nucleotide triphosphate hydrolases"/>
    <property type="match status" value="2"/>
</dbReference>
<keyword evidence="16" id="KW-1185">Reference proteome</keyword>
<dbReference type="GO" id="GO:0003723">
    <property type="term" value="F:RNA binding"/>
    <property type="evidence" value="ECO:0007669"/>
    <property type="project" value="UniProtKB-KW"/>
</dbReference>
<evidence type="ECO:0000256" key="2">
    <source>
        <dbReference type="ARBA" id="ARBA00005601"/>
    </source>
</evidence>
<dbReference type="GO" id="GO:0016787">
    <property type="term" value="F:hydrolase activity"/>
    <property type="evidence" value="ECO:0007669"/>
    <property type="project" value="UniProtKB-KW"/>
</dbReference>
<dbReference type="EMBL" id="MU154568">
    <property type="protein sequence ID" value="KAF9494783.1"/>
    <property type="molecule type" value="Genomic_DNA"/>
</dbReference>
<dbReference type="SUPFAM" id="SSF57667">
    <property type="entry name" value="beta-beta-alpha zinc fingers"/>
    <property type="match status" value="1"/>
</dbReference>
<dbReference type="Proteomes" id="UP000807025">
    <property type="component" value="Unassembled WGS sequence"/>
</dbReference>
<evidence type="ECO:0000256" key="13">
    <source>
        <dbReference type="SAM" id="MobiDB-lite"/>
    </source>
</evidence>
<dbReference type="EC" id="3.6.4.13" evidence="3"/>
<evidence type="ECO:0000256" key="9">
    <source>
        <dbReference type="ARBA" id="ARBA00022884"/>
    </source>
</evidence>
<keyword evidence="5" id="KW-0547">Nucleotide-binding</keyword>
<dbReference type="CDD" id="cd18808">
    <property type="entry name" value="SF1_C_Upf1"/>
    <property type="match status" value="1"/>
</dbReference>
<dbReference type="InterPro" id="IPR041677">
    <property type="entry name" value="DNA2/NAM7_AAA_11"/>
</dbReference>
<dbReference type="PANTHER" id="PTHR45418:SF1">
    <property type="entry name" value="CANCER_TESTIS ANTIGEN 55"/>
    <property type="match status" value="1"/>
</dbReference>
<evidence type="ECO:0000313" key="16">
    <source>
        <dbReference type="Proteomes" id="UP000807025"/>
    </source>
</evidence>
<keyword evidence="8" id="KW-0067">ATP-binding</keyword>
<dbReference type="PROSITE" id="PS51192">
    <property type="entry name" value="HELICASE_ATP_BIND_1"/>
    <property type="match status" value="1"/>
</dbReference>
<dbReference type="Pfam" id="PF13087">
    <property type="entry name" value="AAA_12"/>
    <property type="match status" value="1"/>
</dbReference>
<feature type="compositionally biased region" description="Basic and acidic residues" evidence="13">
    <location>
        <begin position="983"/>
        <end position="992"/>
    </location>
</feature>
<name>A0A9P6DFM9_PLEER</name>
<reference evidence="15" key="1">
    <citation type="submission" date="2020-11" db="EMBL/GenBank/DDBJ databases">
        <authorList>
            <consortium name="DOE Joint Genome Institute"/>
            <person name="Ahrendt S."/>
            <person name="Riley R."/>
            <person name="Andreopoulos W."/>
            <person name="Labutti K."/>
            <person name="Pangilinan J."/>
            <person name="Ruiz-Duenas F.J."/>
            <person name="Barrasa J.M."/>
            <person name="Sanchez-Garcia M."/>
            <person name="Camarero S."/>
            <person name="Miyauchi S."/>
            <person name="Serrano A."/>
            <person name="Linde D."/>
            <person name="Babiker R."/>
            <person name="Drula E."/>
            <person name="Ayuso-Fernandez I."/>
            <person name="Pacheco R."/>
            <person name="Padilla G."/>
            <person name="Ferreira P."/>
            <person name="Barriuso J."/>
            <person name="Kellner H."/>
            <person name="Castanera R."/>
            <person name="Alfaro M."/>
            <person name="Ramirez L."/>
            <person name="Pisabarro A.G."/>
            <person name="Kuo A."/>
            <person name="Tritt A."/>
            <person name="Lipzen A."/>
            <person name="He G."/>
            <person name="Yan M."/>
            <person name="Ng V."/>
            <person name="Cullen D."/>
            <person name="Martin F."/>
            <person name="Rosso M.-N."/>
            <person name="Henrissat B."/>
            <person name="Hibbett D."/>
            <person name="Martinez A.T."/>
            <person name="Grigoriev I.V."/>
        </authorList>
    </citation>
    <scope>NUCLEOTIDE SEQUENCE</scope>
    <source>
        <strain evidence="15">ATCC 90797</strain>
    </source>
</reference>
<evidence type="ECO:0000256" key="10">
    <source>
        <dbReference type="ARBA" id="ARBA00023158"/>
    </source>
</evidence>
<keyword evidence="7 15" id="KW-0347">Helicase</keyword>
<dbReference type="GO" id="GO:0031047">
    <property type="term" value="P:regulatory ncRNA-mediated gene silencing"/>
    <property type="evidence" value="ECO:0007669"/>
    <property type="project" value="UniProtKB-KW"/>
</dbReference>
<dbReference type="FunFam" id="3.40.50.300:FF:000608">
    <property type="entry name" value="Mov10 RISC complex RNA helicase"/>
    <property type="match status" value="1"/>
</dbReference>
<feature type="domain" description="Helicase ATP-binding" evidence="14">
    <location>
        <begin position="516"/>
        <end position="698"/>
    </location>
</feature>
<comment type="caution">
    <text evidence="15">The sequence shown here is derived from an EMBL/GenBank/DDBJ whole genome shotgun (WGS) entry which is preliminary data.</text>
</comment>
<protein>
    <recommendedName>
        <fullName evidence="3">RNA helicase</fullName>
        <ecNumber evidence="3">3.6.4.13</ecNumber>
    </recommendedName>
</protein>
<dbReference type="GO" id="GO:0032574">
    <property type="term" value="F:5'-3' RNA helicase activity"/>
    <property type="evidence" value="ECO:0007669"/>
    <property type="project" value="InterPro"/>
</dbReference>
<dbReference type="InterPro" id="IPR049080">
    <property type="entry name" value="MOV-10-like_beta-barrel"/>
</dbReference>
<evidence type="ECO:0000313" key="15">
    <source>
        <dbReference type="EMBL" id="KAF9494783.1"/>
    </source>
</evidence>
<dbReference type="InterPro" id="IPR036236">
    <property type="entry name" value="Znf_C2H2_sf"/>
</dbReference>
<dbReference type="InterPro" id="IPR047187">
    <property type="entry name" value="SF1_C_Upf1"/>
</dbReference>
<evidence type="ECO:0000256" key="7">
    <source>
        <dbReference type="ARBA" id="ARBA00022806"/>
    </source>
</evidence>
<evidence type="ECO:0000256" key="5">
    <source>
        <dbReference type="ARBA" id="ARBA00022741"/>
    </source>
</evidence>
<keyword evidence="4" id="KW-0963">Cytoplasm</keyword>
<dbReference type="AlphaFoldDB" id="A0A9P6DFM9"/>
<accession>A0A9P6DFM9</accession>
<gene>
    <name evidence="15" type="ORF">BDN71DRAFT_1448343</name>
</gene>
<evidence type="ECO:0000256" key="3">
    <source>
        <dbReference type="ARBA" id="ARBA00012552"/>
    </source>
</evidence>
<proteinExistence type="inferred from homology"/>
<evidence type="ECO:0000256" key="4">
    <source>
        <dbReference type="ARBA" id="ARBA00022490"/>
    </source>
</evidence>
<dbReference type="PANTHER" id="PTHR45418">
    <property type="entry name" value="CANCER/TESTIS ANTIGEN 55"/>
    <property type="match status" value="1"/>
</dbReference>
<dbReference type="GO" id="GO:0003678">
    <property type="term" value="F:DNA helicase activity"/>
    <property type="evidence" value="ECO:0007669"/>
    <property type="project" value="UniProtKB-EC"/>
</dbReference>